<reference evidence="2" key="1">
    <citation type="submission" date="2022-09" db="EMBL/GenBank/DDBJ databases">
        <title>Tahibacter sp. nov., isolated from a fresh water.</title>
        <authorList>
            <person name="Baek J.H."/>
            <person name="Lee J.K."/>
            <person name="Kim J.M."/>
            <person name="Jeon C.O."/>
        </authorList>
    </citation>
    <scope>NUCLEOTIDE SEQUENCE</scope>
    <source>
        <strain evidence="2">W38</strain>
    </source>
</reference>
<proteinExistence type="predicted"/>
<keyword evidence="1" id="KW-0472">Membrane</keyword>
<gene>
    <name evidence="2" type="ORF">N4264_09485</name>
</gene>
<dbReference type="RefSeq" id="WP_261696790.1">
    <property type="nucleotide sequence ID" value="NZ_CP104694.1"/>
</dbReference>
<protein>
    <submittedName>
        <fullName evidence="2">Uncharacterized protein</fullName>
    </submittedName>
</protein>
<feature type="transmembrane region" description="Helical" evidence="1">
    <location>
        <begin position="67"/>
        <end position="86"/>
    </location>
</feature>
<dbReference type="EMBL" id="CP104694">
    <property type="protein sequence ID" value="UXI69837.1"/>
    <property type="molecule type" value="Genomic_DNA"/>
</dbReference>
<keyword evidence="1" id="KW-1133">Transmembrane helix</keyword>
<evidence type="ECO:0000313" key="2">
    <source>
        <dbReference type="EMBL" id="UXI69837.1"/>
    </source>
</evidence>
<dbReference type="Proteomes" id="UP001064632">
    <property type="component" value="Chromosome"/>
</dbReference>
<evidence type="ECO:0000313" key="3">
    <source>
        <dbReference type="Proteomes" id="UP001064632"/>
    </source>
</evidence>
<keyword evidence="3" id="KW-1185">Reference proteome</keyword>
<keyword evidence="1" id="KW-0812">Transmembrane</keyword>
<feature type="transmembrane region" description="Helical" evidence="1">
    <location>
        <begin position="34"/>
        <end position="55"/>
    </location>
</feature>
<accession>A0ABY6BPY8</accession>
<feature type="transmembrane region" description="Helical" evidence="1">
    <location>
        <begin position="6"/>
        <end position="27"/>
    </location>
</feature>
<sequence length="92" mass="10014">MDSANLLRFLPELSALLMLAAFVVLFLRTRSPWLLGAIAAEVASFGFRIAFSVFGSEMMQNPIFLSAWQFSSLIWAGCLLGFAITLPPAGKS</sequence>
<evidence type="ECO:0000256" key="1">
    <source>
        <dbReference type="SAM" id="Phobius"/>
    </source>
</evidence>
<name>A0ABY6BPY8_9GAMM</name>
<organism evidence="2 3">
    <name type="scientific">Tahibacter amnicola</name>
    <dbReference type="NCBI Taxonomy" id="2976241"/>
    <lineage>
        <taxon>Bacteria</taxon>
        <taxon>Pseudomonadati</taxon>
        <taxon>Pseudomonadota</taxon>
        <taxon>Gammaproteobacteria</taxon>
        <taxon>Lysobacterales</taxon>
        <taxon>Rhodanobacteraceae</taxon>
        <taxon>Tahibacter</taxon>
    </lineage>
</organism>